<dbReference type="Proteomes" id="UP000245629">
    <property type="component" value="Plasmid unnamed1"/>
</dbReference>
<sequence length="212" mass="22405">MPVSDFISYLIVFFVVVDPPGLVPVYIALTQGFDARRKRIIALRGTAIAFAVLVFFAYFGDVVLRSLSVGMPAFRIAGGALLFWIAFEMLFAKRAERKERDAGAALTDEDAHDLAVFPVAVPLIAGPGAITSILLLMDRAGDTVIGQASVLGAAAVVIGSVTLMLLGADVVRRMLGRTVIHTVSRVLGIVLAALAAETMISGITAIYPPAHP</sequence>
<dbReference type="NCBIfam" id="TIGR00427">
    <property type="entry name" value="NAAT family transporter"/>
    <property type="match status" value="1"/>
</dbReference>
<keyword evidence="6 7" id="KW-0472">Membrane</keyword>
<name>A0A2S2CW72_9PROT</name>
<accession>A0A2S2CW72</accession>
<evidence type="ECO:0000256" key="2">
    <source>
        <dbReference type="ARBA" id="ARBA00009784"/>
    </source>
</evidence>
<gene>
    <name evidence="8" type="ORF">DEW08_21765</name>
</gene>
<proteinExistence type="inferred from homology"/>
<dbReference type="KEGG" id="azz:DEW08_21765"/>
<keyword evidence="8" id="KW-0614">Plasmid</keyword>
<reference evidence="9" key="1">
    <citation type="submission" date="2018-05" db="EMBL/GenBank/DDBJ databases">
        <title>Azospirillum thermophila sp. nov., a novel isolated from hot spring.</title>
        <authorList>
            <person name="Zhao Z."/>
        </authorList>
    </citation>
    <scope>NUCLEOTIDE SEQUENCE [LARGE SCALE GENOMIC DNA]</scope>
    <source>
        <strain evidence="9">CFH 70021</strain>
        <plasmid evidence="9">unnamed1</plasmid>
    </source>
</reference>
<feature type="transmembrane region" description="Helical" evidence="7">
    <location>
        <begin position="113"/>
        <end position="137"/>
    </location>
</feature>
<keyword evidence="4 7" id="KW-0812">Transmembrane</keyword>
<comment type="subcellular location">
    <subcellularLocation>
        <location evidence="1 7">Cell membrane</location>
        <topology evidence="1 7">Multi-pass membrane protein</topology>
    </subcellularLocation>
</comment>
<comment type="similarity">
    <text evidence="2 7">Belongs to the UPF0056 (MarC) family.</text>
</comment>
<dbReference type="PANTHER" id="PTHR33508:SF1">
    <property type="entry name" value="UPF0056 MEMBRANE PROTEIN YHCE"/>
    <property type="match status" value="1"/>
</dbReference>
<dbReference type="GO" id="GO:0005886">
    <property type="term" value="C:plasma membrane"/>
    <property type="evidence" value="ECO:0007669"/>
    <property type="project" value="UniProtKB-SubCell"/>
</dbReference>
<protein>
    <recommendedName>
        <fullName evidence="7">UPF0056 membrane protein</fullName>
    </recommendedName>
</protein>
<feature type="transmembrane region" description="Helical" evidence="7">
    <location>
        <begin position="72"/>
        <end position="92"/>
    </location>
</feature>
<evidence type="ECO:0000256" key="7">
    <source>
        <dbReference type="RuleBase" id="RU362048"/>
    </source>
</evidence>
<dbReference type="AlphaFoldDB" id="A0A2S2CW72"/>
<evidence type="ECO:0000256" key="5">
    <source>
        <dbReference type="ARBA" id="ARBA00022989"/>
    </source>
</evidence>
<feature type="transmembrane region" description="Helical" evidence="7">
    <location>
        <begin position="186"/>
        <end position="207"/>
    </location>
</feature>
<keyword evidence="9" id="KW-1185">Reference proteome</keyword>
<feature type="transmembrane region" description="Helical" evidence="7">
    <location>
        <begin position="41"/>
        <end position="60"/>
    </location>
</feature>
<evidence type="ECO:0000313" key="9">
    <source>
        <dbReference type="Proteomes" id="UP000245629"/>
    </source>
</evidence>
<keyword evidence="5 7" id="KW-1133">Transmembrane helix</keyword>
<feature type="transmembrane region" description="Helical" evidence="7">
    <location>
        <begin position="6"/>
        <end position="29"/>
    </location>
</feature>
<feature type="transmembrane region" description="Helical" evidence="7">
    <location>
        <begin position="143"/>
        <end position="166"/>
    </location>
</feature>
<evidence type="ECO:0000256" key="3">
    <source>
        <dbReference type="ARBA" id="ARBA00022475"/>
    </source>
</evidence>
<dbReference type="InterPro" id="IPR002771">
    <property type="entry name" value="Multi_antbiot-R_MarC"/>
</dbReference>
<geneLocation type="plasmid" evidence="8 9">
    <name>unnamed1</name>
</geneLocation>
<dbReference type="EMBL" id="CP029356">
    <property type="protein sequence ID" value="AWK88719.1"/>
    <property type="molecule type" value="Genomic_DNA"/>
</dbReference>
<keyword evidence="3" id="KW-1003">Cell membrane</keyword>
<evidence type="ECO:0000313" key="8">
    <source>
        <dbReference type="EMBL" id="AWK88719.1"/>
    </source>
</evidence>
<evidence type="ECO:0000256" key="1">
    <source>
        <dbReference type="ARBA" id="ARBA00004651"/>
    </source>
</evidence>
<evidence type="ECO:0000256" key="6">
    <source>
        <dbReference type="ARBA" id="ARBA00023136"/>
    </source>
</evidence>
<dbReference type="OrthoDB" id="21094at2"/>
<organism evidence="8 9">
    <name type="scientific">Azospirillum thermophilum</name>
    <dbReference type="NCBI Taxonomy" id="2202148"/>
    <lineage>
        <taxon>Bacteria</taxon>
        <taxon>Pseudomonadati</taxon>
        <taxon>Pseudomonadota</taxon>
        <taxon>Alphaproteobacteria</taxon>
        <taxon>Rhodospirillales</taxon>
        <taxon>Azospirillaceae</taxon>
        <taxon>Azospirillum</taxon>
    </lineage>
</organism>
<evidence type="ECO:0000256" key="4">
    <source>
        <dbReference type="ARBA" id="ARBA00022692"/>
    </source>
</evidence>
<dbReference type="Pfam" id="PF01914">
    <property type="entry name" value="MarC"/>
    <property type="match status" value="1"/>
</dbReference>
<dbReference type="PANTHER" id="PTHR33508">
    <property type="entry name" value="UPF0056 MEMBRANE PROTEIN YHCE"/>
    <property type="match status" value="1"/>
</dbReference>